<dbReference type="EMBL" id="BPLR01020651">
    <property type="protein sequence ID" value="GIX81068.1"/>
    <property type="molecule type" value="Genomic_DNA"/>
</dbReference>
<feature type="non-terminal residue" evidence="1">
    <location>
        <position position="1"/>
    </location>
</feature>
<keyword evidence="2" id="KW-1185">Reference proteome</keyword>
<evidence type="ECO:0008006" key="3">
    <source>
        <dbReference type="Google" id="ProtNLM"/>
    </source>
</evidence>
<dbReference type="Proteomes" id="UP001054945">
    <property type="component" value="Unassembled WGS sequence"/>
</dbReference>
<evidence type="ECO:0000313" key="1">
    <source>
        <dbReference type="EMBL" id="GIX81068.1"/>
    </source>
</evidence>
<evidence type="ECO:0000313" key="2">
    <source>
        <dbReference type="Proteomes" id="UP001054945"/>
    </source>
</evidence>
<accession>A0AAV4N9F6</accession>
<organism evidence="1 2">
    <name type="scientific">Caerostris extrusa</name>
    <name type="common">Bark spider</name>
    <name type="synonym">Caerostris bankana</name>
    <dbReference type="NCBI Taxonomy" id="172846"/>
    <lineage>
        <taxon>Eukaryota</taxon>
        <taxon>Metazoa</taxon>
        <taxon>Ecdysozoa</taxon>
        <taxon>Arthropoda</taxon>
        <taxon>Chelicerata</taxon>
        <taxon>Arachnida</taxon>
        <taxon>Araneae</taxon>
        <taxon>Araneomorphae</taxon>
        <taxon>Entelegynae</taxon>
        <taxon>Araneoidea</taxon>
        <taxon>Araneidae</taxon>
        <taxon>Caerostris</taxon>
    </lineage>
</organism>
<protein>
    <recommendedName>
        <fullName evidence="3">Ig-like domain-containing protein</fullName>
    </recommendedName>
</protein>
<sequence length="92" mass="10760">SFCLRLKYLKIPYIYPSGHDAVLTCDFDMEGETLYAVKWFHNGKSSTDAASNKYLCRSERSSDVDHEVVQMRSHSEYLSADDYCRSIYECRR</sequence>
<gene>
    <name evidence="1" type="ORF">CEXT_697901</name>
</gene>
<proteinExistence type="predicted"/>
<name>A0AAV4N9F6_CAEEX</name>
<dbReference type="AlphaFoldDB" id="A0AAV4N9F6"/>
<reference evidence="1 2" key="1">
    <citation type="submission" date="2021-06" db="EMBL/GenBank/DDBJ databases">
        <title>Caerostris extrusa draft genome.</title>
        <authorList>
            <person name="Kono N."/>
            <person name="Arakawa K."/>
        </authorList>
    </citation>
    <scope>NUCLEOTIDE SEQUENCE [LARGE SCALE GENOMIC DNA]</scope>
</reference>
<comment type="caution">
    <text evidence="1">The sequence shown here is derived from an EMBL/GenBank/DDBJ whole genome shotgun (WGS) entry which is preliminary data.</text>
</comment>